<dbReference type="PANTHER" id="PTHR30614">
    <property type="entry name" value="MEMBRANE COMPONENT OF AMINO ACID ABC TRANSPORTER"/>
    <property type="match status" value="1"/>
</dbReference>
<dbReference type="Gene3D" id="1.10.3720.10">
    <property type="entry name" value="MetI-like"/>
    <property type="match status" value="1"/>
</dbReference>
<organism evidence="12 13">
    <name type="scientific">Parafannyhessea umbonata</name>
    <dbReference type="NCBI Taxonomy" id="604330"/>
    <lineage>
        <taxon>Bacteria</taxon>
        <taxon>Bacillati</taxon>
        <taxon>Actinomycetota</taxon>
        <taxon>Coriobacteriia</taxon>
        <taxon>Coriobacteriales</taxon>
        <taxon>Atopobiaceae</taxon>
        <taxon>Parafannyhessea</taxon>
    </lineage>
</organism>
<dbReference type="Proteomes" id="UP000199135">
    <property type="component" value="Unassembled WGS sequence"/>
</dbReference>
<evidence type="ECO:0000259" key="10">
    <source>
        <dbReference type="PROSITE" id="PS50928"/>
    </source>
</evidence>
<dbReference type="InterPro" id="IPR035906">
    <property type="entry name" value="MetI-like_sf"/>
</dbReference>
<evidence type="ECO:0000256" key="3">
    <source>
        <dbReference type="ARBA" id="ARBA00022448"/>
    </source>
</evidence>
<evidence type="ECO:0000256" key="7">
    <source>
        <dbReference type="ARBA" id="ARBA00022989"/>
    </source>
</evidence>
<dbReference type="EMBL" id="FNWT01000001">
    <property type="protein sequence ID" value="SEH36936.1"/>
    <property type="molecule type" value="Genomic_DNA"/>
</dbReference>
<feature type="transmembrane region" description="Helical" evidence="9">
    <location>
        <begin position="144"/>
        <end position="167"/>
    </location>
</feature>
<protein>
    <submittedName>
        <fullName evidence="12">Amino acid ABC transporter membrane protein 1, PAAT family</fullName>
    </submittedName>
</protein>
<dbReference type="NCBIfam" id="TIGR01726">
    <property type="entry name" value="HEQRo_perm_3TM"/>
    <property type="match status" value="1"/>
</dbReference>
<dbReference type="InterPro" id="IPR043429">
    <property type="entry name" value="ArtM/GltK/GlnP/TcyL/YhdX-like"/>
</dbReference>
<feature type="transmembrane region" description="Helical" evidence="9">
    <location>
        <begin position="20"/>
        <end position="44"/>
    </location>
</feature>
<evidence type="ECO:0000256" key="5">
    <source>
        <dbReference type="ARBA" id="ARBA00022692"/>
    </source>
</evidence>
<evidence type="ECO:0000313" key="13">
    <source>
        <dbReference type="Proteomes" id="UP000199128"/>
    </source>
</evidence>
<keyword evidence="3 9" id="KW-0813">Transport</keyword>
<dbReference type="GO" id="GO:0022857">
    <property type="term" value="F:transmembrane transporter activity"/>
    <property type="evidence" value="ECO:0007669"/>
    <property type="project" value="InterPro"/>
</dbReference>
<dbReference type="AlphaFoldDB" id="A0A1H9N1X3"/>
<dbReference type="InterPro" id="IPR000515">
    <property type="entry name" value="MetI-like"/>
</dbReference>
<dbReference type="GO" id="GO:0043190">
    <property type="term" value="C:ATP-binding cassette (ABC) transporter complex"/>
    <property type="evidence" value="ECO:0007669"/>
    <property type="project" value="InterPro"/>
</dbReference>
<evidence type="ECO:0000256" key="9">
    <source>
        <dbReference type="RuleBase" id="RU363032"/>
    </source>
</evidence>
<keyword evidence="7 9" id="KW-1133">Transmembrane helix</keyword>
<evidence type="ECO:0000256" key="6">
    <source>
        <dbReference type="ARBA" id="ARBA00022970"/>
    </source>
</evidence>
<name>A0A1H9N1X3_9ACTN</name>
<dbReference type="Pfam" id="PF00528">
    <property type="entry name" value="BPD_transp_1"/>
    <property type="match status" value="1"/>
</dbReference>
<feature type="domain" description="ABC transmembrane type-1" evidence="10">
    <location>
        <begin position="18"/>
        <end position="208"/>
    </location>
</feature>
<keyword evidence="6" id="KW-0029">Amino-acid transport</keyword>
<evidence type="ECO:0000313" key="14">
    <source>
        <dbReference type="Proteomes" id="UP000199135"/>
    </source>
</evidence>
<evidence type="ECO:0000256" key="8">
    <source>
        <dbReference type="ARBA" id="ARBA00023136"/>
    </source>
</evidence>
<keyword evidence="5 9" id="KW-0812">Transmembrane</keyword>
<gene>
    <name evidence="12" type="ORF">SAMN05216446_0119</name>
    <name evidence="11" type="ORF">SAMN05216447_101112</name>
</gene>
<dbReference type="PANTHER" id="PTHR30614:SF37">
    <property type="entry name" value="AMINO-ACID ABC TRANSPORTER PERMEASE PROTEIN YHDX-RELATED"/>
    <property type="match status" value="1"/>
</dbReference>
<sequence>MGLQELLSTYGDMYVQALLVTWRMTAIAFAGAMLLALLVTVARVSPIKPLRKLGDLYVQIFRNIPGVSLLIICVYALPHLKVVLDYGVCVILTTTLVASAFGSENFMSGINTIGVGQVEAARSLGLSFGQILRQVVIPQALRSAVLPMTNLLIAVMLTTALGSQVPLDPPELTGLVSYINTRSVGGILAFFISAIGYAGTAFAIGIVGNQIDKRVRILR</sequence>
<reference evidence="12" key="1">
    <citation type="submission" date="2016-10" db="EMBL/GenBank/DDBJ databases">
        <authorList>
            <person name="de Groot N.N."/>
        </authorList>
    </citation>
    <scope>NUCLEOTIDE SEQUENCE [LARGE SCALE GENOMIC DNA]</scope>
    <source>
        <strain evidence="12">KHGC19</strain>
    </source>
</reference>
<dbReference type="InterPro" id="IPR010065">
    <property type="entry name" value="AA_ABC_transptr_permease_3TM"/>
</dbReference>
<dbReference type="PROSITE" id="PS50928">
    <property type="entry name" value="ABC_TM1"/>
    <property type="match status" value="1"/>
</dbReference>
<comment type="similarity">
    <text evidence="2">Belongs to the binding-protein-dependent transport system permease family. HisMQ subfamily.</text>
</comment>
<reference evidence="13 14" key="2">
    <citation type="submission" date="2016-10" db="EMBL/GenBank/DDBJ databases">
        <authorList>
            <person name="Varghese N."/>
            <person name="Submissions S."/>
        </authorList>
    </citation>
    <scope>NUCLEOTIDE SEQUENCE [LARGE SCALE GENOMIC DNA]</scope>
    <source>
        <strain evidence="13">KHGC19</strain>
        <strain evidence="11 14">WCP15</strain>
    </source>
</reference>
<evidence type="ECO:0000256" key="1">
    <source>
        <dbReference type="ARBA" id="ARBA00004651"/>
    </source>
</evidence>
<evidence type="ECO:0000256" key="2">
    <source>
        <dbReference type="ARBA" id="ARBA00010072"/>
    </source>
</evidence>
<keyword evidence="8 9" id="KW-0472">Membrane</keyword>
<dbReference type="RefSeq" id="WP_078686350.1">
    <property type="nucleotide sequence ID" value="NZ_FNWT01000001.1"/>
</dbReference>
<evidence type="ECO:0000313" key="11">
    <source>
        <dbReference type="EMBL" id="SEH36936.1"/>
    </source>
</evidence>
<dbReference type="SUPFAM" id="SSF161098">
    <property type="entry name" value="MetI-like"/>
    <property type="match status" value="1"/>
</dbReference>
<evidence type="ECO:0000313" key="12">
    <source>
        <dbReference type="EMBL" id="SER29898.1"/>
    </source>
</evidence>
<proteinExistence type="inferred from homology"/>
<feature type="transmembrane region" description="Helical" evidence="9">
    <location>
        <begin position="187"/>
        <end position="209"/>
    </location>
</feature>
<accession>A0A1H9N1X3</accession>
<keyword evidence="14" id="KW-1185">Reference proteome</keyword>
<dbReference type="Proteomes" id="UP000199128">
    <property type="component" value="Unassembled WGS sequence"/>
</dbReference>
<dbReference type="CDD" id="cd06261">
    <property type="entry name" value="TM_PBP2"/>
    <property type="match status" value="1"/>
</dbReference>
<evidence type="ECO:0000256" key="4">
    <source>
        <dbReference type="ARBA" id="ARBA00022475"/>
    </source>
</evidence>
<comment type="subcellular location">
    <subcellularLocation>
        <location evidence="1 9">Cell membrane</location>
        <topology evidence="1 9">Multi-pass membrane protein</topology>
    </subcellularLocation>
</comment>
<dbReference type="EMBL" id="FOGP01000001">
    <property type="protein sequence ID" value="SER29898.1"/>
    <property type="molecule type" value="Genomic_DNA"/>
</dbReference>
<dbReference type="GO" id="GO:0006865">
    <property type="term" value="P:amino acid transport"/>
    <property type="evidence" value="ECO:0007669"/>
    <property type="project" value="UniProtKB-KW"/>
</dbReference>
<keyword evidence="4" id="KW-1003">Cell membrane</keyword>